<evidence type="ECO:0000256" key="1">
    <source>
        <dbReference type="SAM" id="MobiDB-lite"/>
    </source>
</evidence>
<proteinExistence type="predicted"/>
<organism evidence="2 3">
    <name type="scientific">Phialemonium atrogriseum</name>
    <dbReference type="NCBI Taxonomy" id="1093897"/>
    <lineage>
        <taxon>Eukaryota</taxon>
        <taxon>Fungi</taxon>
        <taxon>Dikarya</taxon>
        <taxon>Ascomycota</taxon>
        <taxon>Pezizomycotina</taxon>
        <taxon>Sordariomycetes</taxon>
        <taxon>Sordariomycetidae</taxon>
        <taxon>Cephalothecales</taxon>
        <taxon>Cephalothecaceae</taxon>
        <taxon>Phialemonium</taxon>
    </lineage>
</organism>
<dbReference type="RefSeq" id="XP_060286993.1">
    <property type="nucleotide sequence ID" value="XM_060422733.1"/>
</dbReference>
<dbReference type="Proteomes" id="UP001244011">
    <property type="component" value="Unassembled WGS sequence"/>
</dbReference>
<reference evidence="2" key="1">
    <citation type="submission" date="2023-06" db="EMBL/GenBank/DDBJ databases">
        <title>Genome-scale phylogeny and comparative genomics of the fungal order Sordariales.</title>
        <authorList>
            <consortium name="Lawrence Berkeley National Laboratory"/>
            <person name="Hensen N."/>
            <person name="Bonometti L."/>
            <person name="Westerberg I."/>
            <person name="Brannstrom I.O."/>
            <person name="Guillou S."/>
            <person name="Cros-Aarteil S."/>
            <person name="Calhoun S."/>
            <person name="Haridas S."/>
            <person name="Kuo A."/>
            <person name="Mondo S."/>
            <person name="Pangilinan J."/>
            <person name="Riley R."/>
            <person name="Labutti K."/>
            <person name="Andreopoulos B."/>
            <person name="Lipzen A."/>
            <person name="Chen C."/>
            <person name="Yanf M."/>
            <person name="Daum C."/>
            <person name="Ng V."/>
            <person name="Clum A."/>
            <person name="Steindorff A."/>
            <person name="Ohm R."/>
            <person name="Martin F."/>
            <person name="Silar P."/>
            <person name="Natvig D."/>
            <person name="Lalanne C."/>
            <person name="Gautier V."/>
            <person name="Ament-Velasquez S.L."/>
            <person name="Kruys A."/>
            <person name="Hutchinson M.I."/>
            <person name="Powell A.J."/>
            <person name="Barry K."/>
            <person name="Miller A.N."/>
            <person name="Grigoriev I.V."/>
            <person name="Debuchy R."/>
            <person name="Gladieux P."/>
            <person name="Thoren M.H."/>
            <person name="Johannesson H."/>
        </authorList>
    </citation>
    <scope>NUCLEOTIDE SEQUENCE</scope>
    <source>
        <strain evidence="2">8032-3</strain>
    </source>
</reference>
<keyword evidence="3" id="KW-1185">Reference proteome</keyword>
<feature type="region of interest" description="Disordered" evidence="1">
    <location>
        <begin position="114"/>
        <end position="143"/>
    </location>
</feature>
<sequence>MPSCFGQPPQHHTVPCSREYGRGHHRPCISRATLPRGRSPVTCGVLGFWNCNLGLRNTSSSATNKFAPQDGQVMLSILQTMLAPCLPMTTQSRLSCLRRSAGARARILASSSTPSSAVSTYKRSGPWSVDPPSVSEPDPAGRANVASEVPLSFAVVVHIGARPPQKPNKDQAPPPQAEICVGFLTGSLSPSSPVSAGSRVRLRVVGITQPRSRCLA</sequence>
<comment type="caution">
    <text evidence="2">The sequence shown here is derived from an EMBL/GenBank/DDBJ whole genome shotgun (WGS) entry which is preliminary data.</text>
</comment>
<dbReference type="AlphaFoldDB" id="A0AAJ0C5Y9"/>
<accession>A0AAJ0C5Y9</accession>
<name>A0AAJ0C5Y9_9PEZI</name>
<feature type="compositionally biased region" description="Low complexity" evidence="1">
    <location>
        <begin position="114"/>
        <end position="138"/>
    </location>
</feature>
<gene>
    <name evidence="2" type="ORF">QBC33DRAFT_216652</name>
</gene>
<dbReference type="EMBL" id="MU838999">
    <property type="protein sequence ID" value="KAK1770780.1"/>
    <property type="molecule type" value="Genomic_DNA"/>
</dbReference>
<protein>
    <submittedName>
        <fullName evidence="2">Uncharacterized protein</fullName>
    </submittedName>
</protein>
<evidence type="ECO:0000313" key="2">
    <source>
        <dbReference type="EMBL" id="KAK1770780.1"/>
    </source>
</evidence>
<dbReference type="GeneID" id="85305920"/>
<evidence type="ECO:0000313" key="3">
    <source>
        <dbReference type="Proteomes" id="UP001244011"/>
    </source>
</evidence>